<evidence type="ECO:0000256" key="1">
    <source>
        <dbReference type="SAM" id="Phobius"/>
    </source>
</evidence>
<name>A0A7W9B651_9SPHN</name>
<keyword evidence="1" id="KW-1133">Transmembrane helix</keyword>
<dbReference type="Proteomes" id="UP000537161">
    <property type="component" value="Unassembled WGS sequence"/>
</dbReference>
<reference evidence="3 4" key="1">
    <citation type="submission" date="2020-08" db="EMBL/GenBank/DDBJ databases">
        <title>Genomic Encyclopedia of Type Strains, Phase IV (KMG-IV): sequencing the most valuable type-strain genomes for metagenomic binning, comparative biology and taxonomic classification.</title>
        <authorList>
            <person name="Goeker M."/>
        </authorList>
    </citation>
    <scope>NUCLEOTIDE SEQUENCE [LARGE SCALE GENOMIC DNA]</scope>
    <source>
        <strain evidence="3 4">DSM 27163</strain>
    </source>
</reference>
<proteinExistence type="predicted"/>
<keyword evidence="4" id="KW-1185">Reference proteome</keyword>
<keyword evidence="1" id="KW-0812">Transmembrane</keyword>
<feature type="chain" id="PRO_5031439899" evidence="2">
    <location>
        <begin position="26"/>
        <end position="76"/>
    </location>
</feature>
<keyword evidence="2" id="KW-0732">Signal</keyword>
<comment type="caution">
    <text evidence="3">The sequence shown here is derived from an EMBL/GenBank/DDBJ whole genome shotgun (WGS) entry which is preliminary data.</text>
</comment>
<evidence type="ECO:0000256" key="2">
    <source>
        <dbReference type="SAM" id="SignalP"/>
    </source>
</evidence>
<gene>
    <name evidence="3" type="ORF">FHR21_002317</name>
</gene>
<accession>A0A7W9B651</accession>
<organism evidence="3 4">
    <name type="scientific">Sphingopyxis panaciterrulae</name>
    <dbReference type="NCBI Taxonomy" id="462372"/>
    <lineage>
        <taxon>Bacteria</taxon>
        <taxon>Pseudomonadati</taxon>
        <taxon>Pseudomonadota</taxon>
        <taxon>Alphaproteobacteria</taxon>
        <taxon>Sphingomonadales</taxon>
        <taxon>Sphingomonadaceae</taxon>
        <taxon>Sphingopyxis</taxon>
    </lineage>
</organism>
<evidence type="ECO:0000313" key="3">
    <source>
        <dbReference type="EMBL" id="MBB5706958.1"/>
    </source>
</evidence>
<feature type="signal peptide" evidence="2">
    <location>
        <begin position="1"/>
        <end position="25"/>
    </location>
</feature>
<protein>
    <submittedName>
        <fullName evidence="3">Uncharacterized protein</fullName>
    </submittedName>
</protein>
<evidence type="ECO:0000313" key="4">
    <source>
        <dbReference type="Proteomes" id="UP000537161"/>
    </source>
</evidence>
<sequence>MKLPAKLLYAFAMASMVAAPVAASAAPLDGARATSTAKDRNGLLGTDWLIGFVALAVAIGAIIVISSDGNDTPVSP</sequence>
<feature type="transmembrane region" description="Helical" evidence="1">
    <location>
        <begin position="49"/>
        <end position="67"/>
    </location>
</feature>
<keyword evidence="1" id="KW-0472">Membrane</keyword>
<dbReference type="RefSeq" id="WP_184098357.1">
    <property type="nucleotide sequence ID" value="NZ_JACIJH010000006.1"/>
</dbReference>
<dbReference type="AlphaFoldDB" id="A0A7W9B651"/>
<dbReference type="EMBL" id="JACIJH010000006">
    <property type="protein sequence ID" value="MBB5706958.1"/>
    <property type="molecule type" value="Genomic_DNA"/>
</dbReference>